<dbReference type="STRING" id="1077348.A0A2G8SUH0"/>
<dbReference type="GO" id="GO:0003723">
    <property type="term" value="F:RNA binding"/>
    <property type="evidence" value="ECO:0007669"/>
    <property type="project" value="TreeGrafter"/>
</dbReference>
<feature type="region of interest" description="Disordered" evidence="1">
    <location>
        <begin position="527"/>
        <end position="549"/>
    </location>
</feature>
<dbReference type="GO" id="GO:0005730">
    <property type="term" value="C:nucleolus"/>
    <property type="evidence" value="ECO:0007669"/>
    <property type="project" value="TreeGrafter"/>
</dbReference>
<evidence type="ECO:0000313" key="2">
    <source>
        <dbReference type="EMBL" id="PIL37421.1"/>
    </source>
</evidence>
<evidence type="ECO:0000256" key="1">
    <source>
        <dbReference type="SAM" id="MobiDB-lite"/>
    </source>
</evidence>
<proteinExistence type="predicted"/>
<feature type="compositionally biased region" description="Basic and acidic residues" evidence="1">
    <location>
        <begin position="529"/>
        <end position="544"/>
    </location>
</feature>
<dbReference type="GO" id="GO:0030490">
    <property type="term" value="P:maturation of SSU-rRNA"/>
    <property type="evidence" value="ECO:0007669"/>
    <property type="project" value="InterPro"/>
</dbReference>
<feature type="compositionally biased region" description="Polar residues" evidence="1">
    <location>
        <begin position="213"/>
        <end position="229"/>
    </location>
</feature>
<dbReference type="EMBL" id="AYKW01000001">
    <property type="protein sequence ID" value="PIL37421.1"/>
    <property type="molecule type" value="Genomic_DNA"/>
</dbReference>
<organism evidence="2 3">
    <name type="scientific">Ganoderma sinense ZZ0214-1</name>
    <dbReference type="NCBI Taxonomy" id="1077348"/>
    <lineage>
        <taxon>Eukaryota</taxon>
        <taxon>Fungi</taxon>
        <taxon>Dikarya</taxon>
        <taxon>Basidiomycota</taxon>
        <taxon>Agaricomycotina</taxon>
        <taxon>Agaricomycetes</taxon>
        <taxon>Polyporales</taxon>
        <taxon>Polyporaceae</taxon>
        <taxon>Ganoderma</taxon>
    </lineage>
</organism>
<dbReference type="PANTHER" id="PTHR15633:SF2">
    <property type="entry name" value="NUCLEOLAR PROTEIN 11"/>
    <property type="match status" value="1"/>
</dbReference>
<gene>
    <name evidence="2" type="ORF">GSI_01115</name>
</gene>
<feature type="region of interest" description="Disordered" evidence="1">
    <location>
        <begin position="210"/>
        <end position="235"/>
    </location>
</feature>
<reference evidence="2 3" key="1">
    <citation type="journal article" date="2015" name="Sci. Rep.">
        <title>Chromosome-level genome map provides insights into diverse defense mechanisms in the medicinal fungus Ganoderma sinense.</title>
        <authorList>
            <person name="Zhu Y."/>
            <person name="Xu J."/>
            <person name="Sun C."/>
            <person name="Zhou S."/>
            <person name="Xu H."/>
            <person name="Nelson D.R."/>
            <person name="Qian J."/>
            <person name="Song J."/>
            <person name="Luo H."/>
            <person name="Xiang L."/>
            <person name="Li Y."/>
            <person name="Xu Z."/>
            <person name="Ji A."/>
            <person name="Wang L."/>
            <person name="Lu S."/>
            <person name="Hayward A."/>
            <person name="Sun W."/>
            <person name="Li X."/>
            <person name="Schwartz D.C."/>
            <person name="Wang Y."/>
            <person name="Chen S."/>
        </authorList>
    </citation>
    <scope>NUCLEOTIDE SEQUENCE [LARGE SCALE GENOMIC DNA]</scope>
    <source>
        <strain evidence="2 3">ZZ0214-1</strain>
    </source>
</reference>
<protein>
    <submittedName>
        <fullName evidence="2">Uncharacterized protein</fullName>
    </submittedName>
</protein>
<dbReference type="Proteomes" id="UP000230002">
    <property type="component" value="Unassembled WGS sequence"/>
</dbReference>
<comment type="caution">
    <text evidence="2">The sequence shown here is derived from an EMBL/GenBank/DDBJ whole genome shotgun (WGS) entry which is preliminary data.</text>
</comment>
<dbReference type="PANTHER" id="PTHR15633">
    <property type="entry name" value="NUCLEOLAR PROTEIN 11"/>
    <property type="match status" value="1"/>
</dbReference>
<name>A0A2G8SUH0_9APHY</name>
<dbReference type="AlphaFoldDB" id="A0A2G8SUH0"/>
<evidence type="ECO:0000313" key="3">
    <source>
        <dbReference type="Proteomes" id="UP000230002"/>
    </source>
</evidence>
<keyword evidence="3" id="KW-1185">Reference proteome</keyword>
<sequence>MDGETIASLGECVLPVEDTDLLDVSCSNSGFISVLLPSGTWLSLSLSSSPSGSLSIAQASEPLRLQGLTFIGSTRTSEATLAALTSSHVLLSAVTSGSPMEIVTLLWDLRYGVLLAQQAIPVPSTLPRPKKHGAVLQLQVSPPSTSDSDSTKARTVSMNAILVLHPSPEREHQAESGSAPARSTVLVVPVTVPLKSTIAAAMGKASAGARWVSTKSSGPNSQGQGQTTRGGPEVSANARKALREIKAAIDGSATGSTIAAETVFFEYVKQQGKGKGATQGEGQTIPLEYPFVQGVLEFVLHPPSHLQGKTATYSQKIVAHLLGIRAISSSMVEGGILPALAERNDWGTVSLAMGSVTDLPENDIVSLLAQIVKVHASSDDNAMQVDSAPAPTAAPTLPAFLAQCVVYPFTPALQRTAIRKHLPDAADLVPVLTIIDGWIVQHTADDALLSASDNTVEAASLPPLEKVLAFLQSLLDASFLALLAHTPAHKLLRALTAHIQPALEQTNELELLCGPLEPFARAAAAKAKAQAEAKEGGKPDSGKDWRRKRKLAHEQAGMAVGLYQVEELVL</sequence>
<dbReference type="OrthoDB" id="4349954at2759"/>
<dbReference type="InterPro" id="IPR042859">
    <property type="entry name" value="NOL11"/>
</dbReference>
<accession>A0A2G8SUH0</accession>